<organism evidence="4 5">
    <name type="scientific">Erythrobacter longus</name>
    <dbReference type="NCBI Taxonomy" id="1044"/>
    <lineage>
        <taxon>Bacteria</taxon>
        <taxon>Pseudomonadati</taxon>
        <taxon>Pseudomonadota</taxon>
        <taxon>Alphaproteobacteria</taxon>
        <taxon>Sphingomonadales</taxon>
        <taxon>Erythrobacteraceae</taxon>
        <taxon>Erythrobacter/Porphyrobacter group</taxon>
        <taxon>Erythrobacter</taxon>
    </lineage>
</organism>
<dbReference type="InterPro" id="IPR004136">
    <property type="entry name" value="NMO"/>
</dbReference>
<dbReference type="AlphaFoldDB" id="A0A074N2N4"/>
<protein>
    <submittedName>
        <fullName evidence="4">Monooxygenase</fullName>
    </submittedName>
</protein>
<evidence type="ECO:0000256" key="2">
    <source>
        <dbReference type="ARBA" id="ARBA00022643"/>
    </source>
</evidence>
<dbReference type="STRING" id="1044.EH31_05870"/>
<proteinExistence type="predicted"/>
<accession>A0A074N2N4</accession>
<dbReference type="OrthoDB" id="7165168at2"/>
<dbReference type="Gene3D" id="3.20.20.70">
    <property type="entry name" value="Aldolase class I"/>
    <property type="match status" value="1"/>
</dbReference>
<dbReference type="Proteomes" id="UP000027647">
    <property type="component" value="Unassembled WGS sequence"/>
</dbReference>
<gene>
    <name evidence="4" type="ORF">EH31_05870</name>
</gene>
<dbReference type="eggNOG" id="COG2070">
    <property type="taxonomic scope" value="Bacteria"/>
</dbReference>
<dbReference type="CDD" id="cd04730">
    <property type="entry name" value="NPD_like"/>
    <property type="match status" value="1"/>
</dbReference>
<evidence type="ECO:0000256" key="3">
    <source>
        <dbReference type="ARBA" id="ARBA00023002"/>
    </source>
</evidence>
<dbReference type="SUPFAM" id="SSF51412">
    <property type="entry name" value="Inosine monophosphate dehydrogenase (IMPDH)"/>
    <property type="match status" value="1"/>
</dbReference>
<evidence type="ECO:0000313" key="5">
    <source>
        <dbReference type="Proteomes" id="UP000027647"/>
    </source>
</evidence>
<keyword evidence="1" id="KW-0285">Flavoprotein</keyword>
<keyword evidence="3" id="KW-0560">Oxidoreductase</keyword>
<dbReference type="InterPro" id="IPR013785">
    <property type="entry name" value="Aldolase_TIM"/>
</dbReference>
<dbReference type="Pfam" id="PF03060">
    <property type="entry name" value="NMO"/>
    <property type="match status" value="1"/>
</dbReference>
<evidence type="ECO:0000256" key="1">
    <source>
        <dbReference type="ARBA" id="ARBA00022630"/>
    </source>
</evidence>
<dbReference type="RefSeq" id="WP_034958586.1">
    <property type="nucleotide sequence ID" value="NZ_JMIW01000001.1"/>
</dbReference>
<keyword evidence="5" id="KW-1185">Reference proteome</keyword>
<dbReference type="PANTHER" id="PTHR32332">
    <property type="entry name" value="2-NITROPROPANE DIOXYGENASE"/>
    <property type="match status" value="1"/>
</dbReference>
<reference evidence="4 5" key="1">
    <citation type="submission" date="2014-04" db="EMBL/GenBank/DDBJ databases">
        <title>A comprehensive comparison of genomes of Erythrobacter spp. strains.</title>
        <authorList>
            <person name="Zheng Q."/>
        </authorList>
    </citation>
    <scope>NUCLEOTIDE SEQUENCE [LARGE SCALE GENOMIC DNA]</scope>
    <source>
        <strain evidence="4 5">DSM 6997</strain>
    </source>
</reference>
<comment type="caution">
    <text evidence="4">The sequence shown here is derived from an EMBL/GenBank/DDBJ whole genome shotgun (WGS) entry which is preliminary data.</text>
</comment>
<dbReference type="EMBL" id="JMIW01000001">
    <property type="protein sequence ID" value="KEO92192.1"/>
    <property type="molecule type" value="Genomic_DNA"/>
</dbReference>
<sequence>MPFKMTEMVGCEFPLFAFSHCRDVVAAASRAGGFGVLGAVSYTPEQLEHELKWIDDHVDGKPYGVDVLIPEVQAVDKSITADAIIAQIPSEYRDFVRQILRDAGVSEEAGSPQGGNQAPNTSLGQELLEVSFNHPVRLIANALGTAPPEMIAAGKKHGIPVAALVGAKEHALKQVEAGVDIIVAQGGEGGGHCGDVSTVVLIPEVVRAIKDAGADIPVLAAGGIMTGEQMAGMMAMGADGAWCGSVWLASPEAETTEVFREKMIAAGSRDTIRSKHRTGKFSRQLKSEWHERWESAGLPALPMPLMSLLAEPVLRAIDQAAVGGNAQAQALSSYWVGQGLGLVQDSRGVGTIVQDFKAGLARGFEDLAEAVE</sequence>
<name>A0A074N2N4_ERYLO</name>
<dbReference type="GO" id="GO:0018580">
    <property type="term" value="F:nitronate monooxygenase activity"/>
    <property type="evidence" value="ECO:0007669"/>
    <property type="project" value="InterPro"/>
</dbReference>
<dbReference type="PANTHER" id="PTHR32332:SF38">
    <property type="entry name" value="MONOOXYGENASE RV1533-RELATED"/>
    <property type="match status" value="1"/>
</dbReference>
<keyword evidence="4" id="KW-0503">Monooxygenase</keyword>
<keyword evidence="2" id="KW-0288">FMN</keyword>
<evidence type="ECO:0000313" key="4">
    <source>
        <dbReference type="EMBL" id="KEO92192.1"/>
    </source>
</evidence>